<organism evidence="4 5">
    <name type="scientific">Microlunatus panaciterrae</name>
    <dbReference type="NCBI Taxonomy" id="400768"/>
    <lineage>
        <taxon>Bacteria</taxon>
        <taxon>Bacillati</taxon>
        <taxon>Actinomycetota</taxon>
        <taxon>Actinomycetes</taxon>
        <taxon>Propionibacteriales</taxon>
        <taxon>Propionibacteriaceae</taxon>
        <taxon>Microlunatus</taxon>
    </lineage>
</organism>
<evidence type="ECO:0000259" key="2">
    <source>
        <dbReference type="Pfam" id="PF01814"/>
    </source>
</evidence>
<name>A0ABS2REZ4_9ACTN</name>
<evidence type="ECO:0000313" key="5">
    <source>
        <dbReference type="Proteomes" id="UP000704762"/>
    </source>
</evidence>
<feature type="domain" description="Hemerythrin-like" evidence="2">
    <location>
        <begin position="15"/>
        <end position="141"/>
    </location>
</feature>
<evidence type="ECO:0000259" key="3">
    <source>
        <dbReference type="Pfam" id="PF10006"/>
    </source>
</evidence>
<comment type="caution">
    <text evidence="4">The sequence shown here is derived from an EMBL/GenBank/DDBJ whole genome shotgun (WGS) entry which is preliminary data.</text>
</comment>
<dbReference type="InterPro" id="IPR012312">
    <property type="entry name" value="Hemerythrin-like"/>
</dbReference>
<feature type="compositionally biased region" description="Basic and acidic residues" evidence="1">
    <location>
        <begin position="164"/>
        <end position="182"/>
    </location>
</feature>
<feature type="region of interest" description="Disordered" evidence="1">
    <location>
        <begin position="161"/>
        <end position="182"/>
    </location>
</feature>
<keyword evidence="5" id="KW-1185">Reference proteome</keyword>
<dbReference type="RefSeq" id="WP_204916242.1">
    <property type="nucleotide sequence ID" value="NZ_BAAAQP010000011.1"/>
</dbReference>
<protein>
    <submittedName>
        <fullName evidence="4">Uncharacterized protein (DUF2249 family)</fullName>
    </submittedName>
</protein>
<dbReference type="Pfam" id="PF10006">
    <property type="entry name" value="DUF2249"/>
    <property type="match status" value="1"/>
</dbReference>
<accession>A0ABS2REZ4</accession>
<gene>
    <name evidence="4" type="ORF">JOE57_000499</name>
</gene>
<dbReference type="EMBL" id="JAFBCF010000001">
    <property type="protein sequence ID" value="MBM7797578.1"/>
    <property type="molecule type" value="Genomic_DNA"/>
</dbReference>
<evidence type="ECO:0000313" key="4">
    <source>
        <dbReference type="EMBL" id="MBM7797578.1"/>
    </source>
</evidence>
<proteinExistence type="predicted"/>
<sequence>MTVHPIASTEADAHAVSAVEQHHAQLAAALAARVQSVLRAARNGAEAETRSAAQDLVAWCRAELIPHAVAEETTLYAAAQRRAEGRLLVDGMLTEHAVIIGLVESIAAADDPVTSAADARALSVVFDNHLEKENTLVLPLLVSAADVSVADLLGGMHELLGGEAQHEPGHGHGPDERTEHRGHTCGCGEVDPDGFPELDARVVPHAIRHATIFGALDGIRPGSGLILVAPHDPKPLLAQIEQRQPGAFQVAYLEQGPERWRLAFTRQNG</sequence>
<feature type="domain" description="DUF2249" evidence="3">
    <location>
        <begin position="197"/>
        <end position="266"/>
    </location>
</feature>
<reference evidence="4 5" key="1">
    <citation type="submission" date="2021-01" db="EMBL/GenBank/DDBJ databases">
        <title>Sequencing the genomes of 1000 actinobacteria strains.</title>
        <authorList>
            <person name="Klenk H.-P."/>
        </authorList>
    </citation>
    <scope>NUCLEOTIDE SEQUENCE [LARGE SCALE GENOMIC DNA]</scope>
    <source>
        <strain evidence="4 5">DSM 18662</strain>
    </source>
</reference>
<evidence type="ECO:0000256" key="1">
    <source>
        <dbReference type="SAM" id="MobiDB-lite"/>
    </source>
</evidence>
<dbReference type="Proteomes" id="UP000704762">
    <property type="component" value="Unassembled WGS sequence"/>
</dbReference>
<dbReference type="Pfam" id="PF01814">
    <property type="entry name" value="Hemerythrin"/>
    <property type="match status" value="1"/>
</dbReference>
<dbReference type="InterPro" id="IPR018720">
    <property type="entry name" value="DUF2249"/>
</dbReference>
<dbReference type="Gene3D" id="1.20.120.520">
    <property type="entry name" value="nmb1532 protein domain like"/>
    <property type="match status" value="1"/>
</dbReference>